<gene>
    <name evidence="2" type="ORF">F53441_6171</name>
</gene>
<feature type="compositionally biased region" description="Polar residues" evidence="1">
    <location>
        <begin position="563"/>
        <end position="590"/>
    </location>
</feature>
<keyword evidence="3" id="KW-1185">Reference proteome</keyword>
<dbReference type="AlphaFoldDB" id="A0A8H4KJ72"/>
<feature type="compositionally biased region" description="Low complexity" evidence="1">
    <location>
        <begin position="606"/>
        <end position="617"/>
    </location>
</feature>
<feature type="compositionally biased region" description="Basic and acidic residues" evidence="1">
    <location>
        <begin position="503"/>
        <end position="525"/>
    </location>
</feature>
<feature type="compositionally biased region" description="Basic and acidic residues" evidence="1">
    <location>
        <begin position="404"/>
        <end position="424"/>
    </location>
</feature>
<feature type="compositionally biased region" description="Acidic residues" evidence="1">
    <location>
        <begin position="124"/>
        <end position="133"/>
    </location>
</feature>
<feature type="compositionally biased region" description="Low complexity" evidence="1">
    <location>
        <begin position="44"/>
        <end position="61"/>
    </location>
</feature>
<feature type="compositionally biased region" description="Basic and acidic residues" evidence="1">
    <location>
        <begin position="457"/>
        <end position="471"/>
    </location>
</feature>
<dbReference type="EMBL" id="JAADJG010000242">
    <property type="protein sequence ID" value="KAF4450728.1"/>
    <property type="molecule type" value="Genomic_DNA"/>
</dbReference>
<dbReference type="OrthoDB" id="3946796at2759"/>
<protein>
    <recommendedName>
        <fullName evidence="4">Carboxylesterase family protein</fullName>
    </recommendedName>
</protein>
<proteinExistence type="predicted"/>
<feature type="compositionally biased region" description="Basic and acidic residues" evidence="1">
    <location>
        <begin position="625"/>
        <end position="639"/>
    </location>
</feature>
<accession>A0A8H4KJ72</accession>
<comment type="caution">
    <text evidence="2">The sequence shown here is derived from an EMBL/GenBank/DDBJ whole genome shotgun (WGS) entry which is preliminary data.</text>
</comment>
<evidence type="ECO:0000313" key="2">
    <source>
        <dbReference type="EMBL" id="KAF4450728.1"/>
    </source>
</evidence>
<reference evidence="2" key="1">
    <citation type="submission" date="2020-01" db="EMBL/GenBank/DDBJ databases">
        <title>Identification and distribution of gene clusters putatively required for synthesis of sphingolipid metabolism inhibitors in phylogenetically diverse species of the filamentous fungus Fusarium.</title>
        <authorList>
            <person name="Kim H.-S."/>
            <person name="Busman M."/>
            <person name="Brown D.W."/>
            <person name="Divon H."/>
            <person name="Uhlig S."/>
            <person name="Proctor R.H."/>
        </authorList>
    </citation>
    <scope>NUCLEOTIDE SEQUENCE</scope>
    <source>
        <strain evidence="2">NRRL 53441</strain>
    </source>
</reference>
<evidence type="ECO:0008006" key="4">
    <source>
        <dbReference type="Google" id="ProtNLM"/>
    </source>
</evidence>
<evidence type="ECO:0000313" key="3">
    <source>
        <dbReference type="Proteomes" id="UP000605986"/>
    </source>
</evidence>
<dbReference type="Proteomes" id="UP000605986">
    <property type="component" value="Unassembled WGS sequence"/>
</dbReference>
<feature type="compositionally biased region" description="Polar residues" evidence="1">
    <location>
        <begin position="366"/>
        <end position="386"/>
    </location>
</feature>
<feature type="region of interest" description="Disordered" evidence="1">
    <location>
        <begin position="352"/>
        <end position="696"/>
    </location>
</feature>
<organism evidence="2 3">
    <name type="scientific">Fusarium austroafricanum</name>
    <dbReference type="NCBI Taxonomy" id="2364996"/>
    <lineage>
        <taxon>Eukaryota</taxon>
        <taxon>Fungi</taxon>
        <taxon>Dikarya</taxon>
        <taxon>Ascomycota</taxon>
        <taxon>Pezizomycotina</taxon>
        <taxon>Sordariomycetes</taxon>
        <taxon>Hypocreomycetidae</taxon>
        <taxon>Hypocreales</taxon>
        <taxon>Nectriaceae</taxon>
        <taxon>Fusarium</taxon>
        <taxon>Fusarium concolor species complex</taxon>
    </lineage>
</organism>
<evidence type="ECO:0000256" key="1">
    <source>
        <dbReference type="SAM" id="MobiDB-lite"/>
    </source>
</evidence>
<sequence>MELIIPRPSMTMDHQPQVHHATSQALAFLGPAAGQDVNFVQPNSASRPSTSIPSSSQSSRRGLQELSADQVHNKSLARKSPRHDQKHQSYLKSSPIKLSATTTSPRGLRRPPVSSDTFEPLDVVPEESIESSDSDTTASEQSPLSTRQVLTQANTVGSHPLLDEWPLVENDITKLRTGQFEWLLSVQASARNSQDRGSLDNSENNRHDIETKVYGCYLMNRRPLLGTQDNPEADLFTFVATPLIAEEYLELGFDPSQISPNTVNMALPPPPAYELHQTVPLKVPEVVEVVEPVSPSTTLISERSSSYAGSSRNGSFSVPRIEDSFEELDKLEDELEAIKAFTQPQRITFVESTASNTKHLEPPSASKRSTLSKRASVIGMSSTVRIKQTEKAQPPLRRSTSLVFRDKKQDDSDNTPKSKPEATRGKLPSFQPVPSKAPVKSTKAPTIPNFELPGEAISRRLREQREARRAQQAEAQKAYVPPPRPKSSKPLTKPNFELPGEAISRRKREEREARLKAQEEEEQKKREFKARPIRNSLTPGSLPRETITSLARQGKLPQDEAANLSTSTKAKRMSTTNLRPVATSETQAPQSRGRLHTATSREDLSRGTSTSTGSSNGKRATLTAEEAHQLKLRGKEIFQRDNTSFTRDREREKREREEATRLAREQAAERSRIASREWAEKKRRKEQAMLESLRGQ</sequence>
<feature type="region of interest" description="Disordered" evidence="1">
    <location>
        <begin position="36"/>
        <end position="146"/>
    </location>
</feature>
<name>A0A8H4KJ72_9HYPO</name>
<feature type="compositionally biased region" description="Basic and acidic residues" evidence="1">
    <location>
        <begin position="646"/>
        <end position="680"/>
    </location>
</feature>